<sequence length="91" mass="10196">MINWKVRFSNRLWVITFIAQLFILVEIMLVGAHAVGLTDFQLTEEIKGWVLAVVNAIFGVFATLGVVQDPTTVSLSDSEQAKRYKKPKSSL</sequence>
<dbReference type="Pfam" id="PF04531">
    <property type="entry name" value="Phage_holin_1"/>
    <property type="match status" value="1"/>
</dbReference>
<feature type="transmembrane region" description="Helical" evidence="1">
    <location>
        <begin position="48"/>
        <end position="67"/>
    </location>
</feature>
<keyword evidence="1" id="KW-0812">Transmembrane</keyword>
<dbReference type="RefSeq" id="WP_230500792.1">
    <property type="nucleotide sequence ID" value="NZ_CAKJTJ010000006.1"/>
</dbReference>
<dbReference type="Proteomes" id="UP000789833">
    <property type="component" value="Unassembled WGS sequence"/>
</dbReference>
<reference evidence="2 3" key="1">
    <citation type="submission" date="2021-10" db="EMBL/GenBank/DDBJ databases">
        <authorList>
            <person name="Criscuolo A."/>
        </authorList>
    </citation>
    <scope>NUCLEOTIDE SEQUENCE [LARGE SCALE GENOMIC DNA]</scope>
    <source>
        <strain evidence="3">CIP 111883</strain>
    </source>
</reference>
<evidence type="ECO:0000313" key="3">
    <source>
        <dbReference type="Proteomes" id="UP000789833"/>
    </source>
</evidence>
<keyword evidence="3" id="KW-1185">Reference proteome</keyword>
<dbReference type="EMBL" id="CAKJTJ010000006">
    <property type="protein sequence ID" value="CAG9620887.1"/>
    <property type="molecule type" value="Genomic_DNA"/>
</dbReference>
<organism evidence="2 3">
    <name type="scientific">Sutcliffiella rhizosphaerae</name>
    <dbReference type="NCBI Taxonomy" id="2880967"/>
    <lineage>
        <taxon>Bacteria</taxon>
        <taxon>Bacillati</taxon>
        <taxon>Bacillota</taxon>
        <taxon>Bacilli</taxon>
        <taxon>Bacillales</taxon>
        <taxon>Bacillaceae</taxon>
        <taxon>Sutcliffiella</taxon>
    </lineage>
</organism>
<dbReference type="NCBIfam" id="TIGR01598">
    <property type="entry name" value="holin_phiLC3"/>
    <property type="match status" value="1"/>
</dbReference>
<protein>
    <recommendedName>
        <fullName evidence="4">Phage holin</fullName>
    </recommendedName>
</protein>
<accession>A0ABM8YLY6</accession>
<evidence type="ECO:0008006" key="4">
    <source>
        <dbReference type="Google" id="ProtNLM"/>
    </source>
</evidence>
<proteinExistence type="predicted"/>
<name>A0ABM8YLY6_9BACI</name>
<comment type="caution">
    <text evidence="2">The sequence shown here is derived from an EMBL/GenBank/DDBJ whole genome shotgun (WGS) entry which is preliminary data.</text>
</comment>
<keyword evidence="1" id="KW-1133">Transmembrane helix</keyword>
<keyword evidence="1" id="KW-0472">Membrane</keyword>
<gene>
    <name evidence="2" type="ORF">BACCIP111883_01658</name>
</gene>
<feature type="transmembrane region" description="Helical" evidence="1">
    <location>
        <begin position="12"/>
        <end position="36"/>
    </location>
</feature>
<evidence type="ECO:0000313" key="2">
    <source>
        <dbReference type="EMBL" id="CAG9620887.1"/>
    </source>
</evidence>
<dbReference type="InterPro" id="IPR006485">
    <property type="entry name" value="Phage-like_holin"/>
</dbReference>
<evidence type="ECO:0000256" key="1">
    <source>
        <dbReference type="SAM" id="Phobius"/>
    </source>
</evidence>